<dbReference type="EMBL" id="BPLR01020160">
    <property type="protein sequence ID" value="GIX75329.1"/>
    <property type="molecule type" value="Genomic_DNA"/>
</dbReference>
<dbReference type="AlphaFoldDB" id="A0AAV4MWL3"/>
<reference evidence="1 2" key="1">
    <citation type="submission" date="2021-06" db="EMBL/GenBank/DDBJ databases">
        <title>Caerostris extrusa draft genome.</title>
        <authorList>
            <person name="Kono N."/>
            <person name="Arakawa K."/>
        </authorList>
    </citation>
    <scope>NUCLEOTIDE SEQUENCE [LARGE SCALE GENOMIC DNA]</scope>
</reference>
<sequence>MFGFDLQNDKLNTRKLPPGWYETIPAILKAMALTSHEGKINFKFILHTKRVKIKTTDGDKVILEKGKDGDVINVLYDRPHYVPIIRQSFQSNKIEIRVNSGDLVPFEKKEKSLSFYLFE</sequence>
<keyword evidence="2" id="KW-1185">Reference proteome</keyword>
<proteinExistence type="predicted"/>
<dbReference type="Proteomes" id="UP001054945">
    <property type="component" value="Unassembled WGS sequence"/>
</dbReference>
<comment type="caution">
    <text evidence="1">The sequence shown here is derived from an EMBL/GenBank/DDBJ whole genome shotgun (WGS) entry which is preliminary data.</text>
</comment>
<protein>
    <submittedName>
        <fullName evidence="1">Uncharacterized protein</fullName>
    </submittedName>
</protein>
<evidence type="ECO:0000313" key="1">
    <source>
        <dbReference type="EMBL" id="GIX75329.1"/>
    </source>
</evidence>
<accession>A0AAV4MWL3</accession>
<evidence type="ECO:0000313" key="2">
    <source>
        <dbReference type="Proteomes" id="UP001054945"/>
    </source>
</evidence>
<name>A0AAV4MWL3_CAEEX</name>
<organism evidence="1 2">
    <name type="scientific">Caerostris extrusa</name>
    <name type="common">Bark spider</name>
    <name type="synonym">Caerostris bankana</name>
    <dbReference type="NCBI Taxonomy" id="172846"/>
    <lineage>
        <taxon>Eukaryota</taxon>
        <taxon>Metazoa</taxon>
        <taxon>Ecdysozoa</taxon>
        <taxon>Arthropoda</taxon>
        <taxon>Chelicerata</taxon>
        <taxon>Arachnida</taxon>
        <taxon>Araneae</taxon>
        <taxon>Araneomorphae</taxon>
        <taxon>Entelegynae</taxon>
        <taxon>Araneoidea</taxon>
        <taxon>Araneidae</taxon>
        <taxon>Caerostris</taxon>
    </lineage>
</organism>
<gene>
    <name evidence="1" type="primary">AVEN_10152_1</name>
    <name evidence="1" type="ORF">CEXT_645601</name>
</gene>